<dbReference type="Proteomes" id="UP001138768">
    <property type="component" value="Unassembled WGS sequence"/>
</dbReference>
<feature type="domain" description="Glycosyltransferase 2-like" evidence="3">
    <location>
        <begin position="707"/>
        <end position="873"/>
    </location>
</feature>
<dbReference type="InterPro" id="IPR032719">
    <property type="entry name" value="WbsX"/>
</dbReference>
<dbReference type="CDD" id="cd04186">
    <property type="entry name" value="GT_2_like_c"/>
    <property type="match status" value="1"/>
</dbReference>
<dbReference type="Gene3D" id="3.90.550.10">
    <property type="entry name" value="Spore Coat Polysaccharide Biosynthesis Protein SpsA, Chain A"/>
    <property type="match status" value="2"/>
</dbReference>
<dbReference type="PANTHER" id="PTHR41244">
    <property type="entry name" value="RHAMNAN SYNTHESIS F"/>
    <property type="match status" value="1"/>
</dbReference>
<feature type="region of interest" description="Disordered" evidence="2">
    <location>
        <begin position="633"/>
        <end position="659"/>
    </location>
</feature>
<comment type="caution">
    <text evidence="4">The sequence shown here is derived from an EMBL/GenBank/DDBJ whole genome shotgun (WGS) entry which is preliminary data.</text>
</comment>
<sequence>MGALSYYVQSNQHCDVVVLFGDASQQGLEQLSSELIEGLSDRALHYLEIDEQAVPADTTISSQLMDLVIKAESAVIYASNTYCDALATQLSMRLAREAARRINSCEALVLFETDVLLQDFQLADITPILEQKSKALQTVKLTRERGIKPPAVMARDAFRATLLESTETRACEAYQRIPCEQLRRALPPAELLSSAPTVGVALEPDRDTTNPLVSVIIRSTGRAELQEALASVAAQTYSPIELIIVDASGTGSIRCPAQVGHAKVKLVAEGERLNRSRAANAGLAAASGTYLAFLDDDDWWSQAHLARLVETLRHSMARVAYAGVSCVQYCTDGWQEVHRFNDAFDFGRLLVDNFIPIHAPLFEHSLLAEGCHFDEALSVYEDWDFWVQLARHSEFIHVDEITAFYRVADGSGFGIGPDSLATAGGLSAFFKKWVQQWSDREWQVVLDRARRAQGISTMQRQCQILEQQRDAANQTHTENTRIIAGLKDQLNRAHELTQSVFDQQTQTRERMLEQQRLQAQAELQHAQAWAEKAQAEHHRLKHDLETALSAAERQRAVLEEQYRQLEANYHDALRMFEHKVGEIESIRASTSWRLTAPVRALREVPMLLLSVGPQAYRQAVRKILRRLRDKIVPPQQAGDDTEAPVTSLPESHSATSTRTFSAAGNYSTRASRYTPKASLPLIKLKKSDFESTLSHLKLPTTDTPVVSVIIPVYNNALLTLECLASIAAHPPVTPMEVIVVDDGSTEPQVARLKAISGLCYLRNSKNLGFLRAVNGATHKARGRYLLLLNNDTQVRDGWLDHLVELMSDPDVGSVGAKLIYPSGHLQEAGVCMRSDGSAQLVGLNANPHEPLFNQVREVDYCSGACVLIEKALFDSIGGFDERYAPAYFEDADLGFQVRQQGKKNLYCPSAEVVHHLSVTTGAQGDKLKRIAANKERFIEKWADELSALDQVRLVAFYLPQFHPIAENDQWWGKGFTEWANVAKAKPNFTGHYQPHIPADLGFYDLRLPEIQEQQAALAAEYGIHGFCYYYYWFNGHRLLEKPLEQMLRSGRPDFPFCVCWANENWSRRWDGREKDLLITQHYSPEDDLAFIDALIPLFEDPRYIRINGRPLLMIYRAGLLPDAVATTERWRQACAKAGIKDPYLVHVKSFDAKAKVLPGFDAAVEFPPHGGALSYDGPLEMTNTEYSGRLYDYARTAQAFQAALYPDQLIFRAVMPSWDNTARRQNDSDIFVNSTPELYQSWLTEAIKETRELKFGDERLVFINAWNEWAEGNHLEPDKRYGHDYLEATGRALNAALGRES</sequence>
<organism evidence="4 5">
    <name type="scientific">Lamprobacter modestohalophilus</name>
    <dbReference type="NCBI Taxonomy" id="1064514"/>
    <lineage>
        <taxon>Bacteria</taxon>
        <taxon>Pseudomonadati</taxon>
        <taxon>Pseudomonadota</taxon>
        <taxon>Gammaproteobacteria</taxon>
        <taxon>Chromatiales</taxon>
        <taxon>Chromatiaceae</taxon>
        <taxon>Lamprobacter</taxon>
    </lineage>
</organism>
<name>A0A9X1B3L0_9GAMM</name>
<evidence type="ECO:0000256" key="1">
    <source>
        <dbReference type="SAM" id="Coils"/>
    </source>
</evidence>
<dbReference type="Pfam" id="PF00535">
    <property type="entry name" value="Glycos_transf_2"/>
    <property type="match status" value="2"/>
</dbReference>
<dbReference type="InterPro" id="IPR001173">
    <property type="entry name" value="Glyco_trans_2-like"/>
</dbReference>
<reference evidence="4 5" key="1">
    <citation type="journal article" date="2020" name="Microorganisms">
        <title>Osmotic Adaptation and Compatible Solute Biosynthesis of Phototrophic Bacteria as Revealed from Genome Analyses.</title>
        <authorList>
            <person name="Imhoff J.F."/>
            <person name="Rahn T."/>
            <person name="Kunzel S."/>
            <person name="Keller A."/>
            <person name="Neulinger S.C."/>
        </authorList>
    </citation>
    <scope>NUCLEOTIDE SEQUENCE [LARGE SCALE GENOMIC DNA]</scope>
    <source>
        <strain evidence="4 5">DSM 25653</strain>
    </source>
</reference>
<evidence type="ECO:0000313" key="5">
    <source>
        <dbReference type="Proteomes" id="UP001138768"/>
    </source>
</evidence>
<evidence type="ECO:0000313" key="4">
    <source>
        <dbReference type="EMBL" id="MBK1617702.1"/>
    </source>
</evidence>
<dbReference type="CDD" id="cd00761">
    <property type="entry name" value="Glyco_tranf_GTA_type"/>
    <property type="match status" value="1"/>
</dbReference>
<feature type="compositionally biased region" description="Polar residues" evidence="2">
    <location>
        <begin position="648"/>
        <end position="659"/>
    </location>
</feature>
<dbReference type="Pfam" id="PF14307">
    <property type="entry name" value="Glyco_tran_WbsX"/>
    <property type="match status" value="1"/>
</dbReference>
<evidence type="ECO:0000256" key="2">
    <source>
        <dbReference type="SAM" id="MobiDB-lite"/>
    </source>
</evidence>
<dbReference type="EMBL" id="NRRY01000004">
    <property type="protein sequence ID" value="MBK1617702.1"/>
    <property type="molecule type" value="Genomic_DNA"/>
</dbReference>
<dbReference type="PANTHER" id="PTHR41244:SF1">
    <property type="entry name" value="GLYCOSYLTRANSFERASE"/>
    <property type="match status" value="1"/>
</dbReference>
<gene>
    <name evidence="4" type="ORF">CKO42_04385</name>
</gene>
<evidence type="ECO:0000259" key="3">
    <source>
        <dbReference type="Pfam" id="PF00535"/>
    </source>
</evidence>
<proteinExistence type="predicted"/>
<feature type="domain" description="Glycosyltransferase 2-like" evidence="3">
    <location>
        <begin position="220"/>
        <end position="340"/>
    </location>
</feature>
<keyword evidence="5" id="KW-1185">Reference proteome</keyword>
<accession>A0A9X1B3L0</accession>
<feature type="coiled-coil region" evidence="1">
    <location>
        <begin position="530"/>
        <end position="575"/>
    </location>
</feature>
<dbReference type="CDD" id="cd11579">
    <property type="entry name" value="Glyco_tran_WbsX"/>
    <property type="match status" value="1"/>
</dbReference>
<dbReference type="Gene3D" id="3.20.20.80">
    <property type="entry name" value="Glycosidases"/>
    <property type="match status" value="1"/>
</dbReference>
<protein>
    <recommendedName>
        <fullName evidence="3">Glycosyltransferase 2-like domain-containing protein</fullName>
    </recommendedName>
</protein>
<dbReference type="SUPFAM" id="SSF53448">
    <property type="entry name" value="Nucleotide-diphospho-sugar transferases"/>
    <property type="match status" value="2"/>
</dbReference>
<keyword evidence="1" id="KW-0175">Coiled coil</keyword>
<dbReference type="InterPro" id="IPR029044">
    <property type="entry name" value="Nucleotide-diphossugar_trans"/>
</dbReference>